<comment type="caution">
    <text evidence="4">The sequence shown here is derived from an EMBL/GenBank/DDBJ whole genome shotgun (WGS) entry which is preliminary data.</text>
</comment>
<keyword evidence="1" id="KW-0560">Oxidoreductase</keyword>
<evidence type="ECO:0000313" key="5">
    <source>
        <dbReference type="Proteomes" id="UP001515943"/>
    </source>
</evidence>
<sequence length="369" mass="38037">MSEKIRVGIVGANPERSWAARSHVPALRALPEYELTAVATSRQESADAAAAAFGAAQAFGDARALAESPDVDLVVVAVRVPAHFELVETALSAGKHVHCEWPLARTTADAETMVKLAADAGVHTSIGLQARFSPVVRHARQLIADGYLGQVTAATVYSSRFRGLTNAIPSFAAYVLDGQNGAGTLEVAGGHTFDALEFLLGGIDSVSATLATQRTGYVVAETGVPFTATTPDNVLLNATLSSGAVVSAHVNDGRVAGAHTRFEISGTGGSLVLESFGPGSPAGVQMSELRLLGANEGEPVELPTPAGHRWVEDVPALVVGNVAQLYRKLAADLRGGGAGVPDFAEGLRLHRLLDVIRGSAATGTVTAVV</sequence>
<dbReference type="SUPFAM" id="SSF55347">
    <property type="entry name" value="Glyceraldehyde-3-phosphate dehydrogenase-like, C-terminal domain"/>
    <property type="match status" value="1"/>
</dbReference>
<reference evidence="4 5" key="1">
    <citation type="submission" date="2019-08" db="EMBL/GenBank/DDBJ databases">
        <title>Lentzea from Indian Himalayas.</title>
        <authorList>
            <person name="Mandal S."/>
            <person name="Mallick Gupta A."/>
            <person name="Maiti P.K."/>
            <person name="Sarkar J."/>
            <person name="Mandal S."/>
        </authorList>
    </citation>
    <scope>NUCLEOTIDE SEQUENCE [LARGE SCALE GENOMIC DNA]</scope>
    <source>
        <strain evidence="4 5">PSKA42</strain>
    </source>
</reference>
<dbReference type="InterPro" id="IPR055080">
    <property type="entry name" value="Gal80p-like_C"/>
</dbReference>
<evidence type="ECO:0000259" key="2">
    <source>
        <dbReference type="Pfam" id="PF01408"/>
    </source>
</evidence>
<keyword evidence="5" id="KW-1185">Reference proteome</keyword>
<evidence type="ECO:0000313" key="4">
    <source>
        <dbReference type="EMBL" id="NKE60874.1"/>
    </source>
</evidence>
<name>A0ABX1FPZ6_9PSEU</name>
<protein>
    <submittedName>
        <fullName evidence="4">Gfo/Idh/MocA family oxidoreductase</fullName>
    </submittedName>
</protein>
<dbReference type="Pfam" id="PF22685">
    <property type="entry name" value="Gal80p_C-like"/>
    <property type="match status" value="1"/>
</dbReference>
<dbReference type="PANTHER" id="PTHR43818">
    <property type="entry name" value="BCDNA.GH03377"/>
    <property type="match status" value="1"/>
</dbReference>
<proteinExistence type="predicted"/>
<accession>A0ABX1FPZ6</accession>
<dbReference type="InterPro" id="IPR000683">
    <property type="entry name" value="Gfo/Idh/MocA-like_OxRdtase_N"/>
</dbReference>
<evidence type="ECO:0000259" key="3">
    <source>
        <dbReference type="Pfam" id="PF22685"/>
    </source>
</evidence>
<dbReference type="EMBL" id="VSRL01000142">
    <property type="protein sequence ID" value="NKE60874.1"/>
    <property type="molecule type" value="Genomic_DNA"/>
</dbReference>
<dbReference type="InterPro" id="IPR050463">
    <property type="entry name" value="Gfo/Idh/MocA_oxidrdct_glycsds"/>
</dbReference>
<organism evidence="4 5">
    <name type="scientific">Lentzea indica</name>
    <dbReference type="NCBI Taxonomy" id="2604800"/>
    <lineage>
        <taxon>Bacteria</taxon>
        <taxon>Bacillati</taxon>
        <taxon>Actinomycetota</taxon>
        <taxon>Actinomycetes</taxon>
        <taxon>Pseudonocardiales</taxon>
        <taxon>Pseudonocardiaceae</taxon>
        <taxon>Lentzea</taxon>
    </lineage>
</organism>
<gene>
    <name evidence="4" type="ORF">FXN61_30465</name>
</gene>
<dbReference type="InterPro" id="IPR036291">
    <property type="entry name" value="NAD(P)-bd_dom_sf"/>
</dbReference>
<dbReference type="PANTHER" id="PTHR43818:SF11">
    <property type="entry name" value="BCDNA.GH03377"/>
    <property type="match status" value="1"/>
</dbReference>
<feature type="domain" description="Gfo/Idh/MocA-like oxidoreductase N-terminal" evidence="2">
    <location>
        <begin position="5"/>
        <end position="126"/>
    </location>
</feature>
<dbReference type="Gene3D" id="3.30.360.10">
    <property type="entry name" value="Dihydrodipicolinate Reductase, domain 2"/>
    <property type="match status" value="1"/>
</dbReference>
<dbReference type="RefSeq" id="WP_167977531.1">
    <property type="nucleotide sequence ID" value="NZ_VSRL01000142.1"/>
</dbReference>
<dbReference type="Pfam" id="PF01408">
    <property type="entry name" value="GFO_IDH_MocA"/>
    <property type="match status" value="1"/>
</dbReference>
<dbReference type="Proteomes" id="UP001515943">
    <property type="component" value="Unassembled WGS sequence"/>
</dbReference>
<dbReference type="SUPFAM" id="SSF51735">
    <property type="entry name" value="NAD(P)-binding Rossmann-fold domains"/>
    <property type="match status" value="1"/>
</dbReference>
<feature type="domain" description="Gal80p-like C-terminal" evidence="3">
    <location>
        <begin position="134"/>
        <end position="275"/>
    </location>
</feature>
<dbReference type="Gene3D" id="3.40.50.720">
    <property type="entry name" value="NAD(P)-binding Rossmann-like Domain"/>
    <property type="match status" value="1"/>
</dbReference>
<evidence type="ECO:0000256" key="1">
    <source>
        <dbReference type="ARBA" id="ARBA00023002"/>
    </source>
</evidence>